<proteinExistence type="predicted"/>
<evidence type="ECO:0000313" key="1">
    <source>
        <dbReference type="EMBL" id="MPC39529.1"/>
    </source>
</evidence>
<keyword evidence="2" id="KW-1185">Reference proteome</keyword>
<dbReference type="AlphaFoldDB" id="A0A5B7F2S1"/>
<accession>A0A5B7F2S1</accession>
<comment type="caution">
    <text evidence="1">The sequence shown here is derived from an EMBL/GenBank/DDBJ whole genome shotgun (WGS) entry which is preliminary data.</text>
</comment>
<reference evidence="1 2" key="1">
    <citation type="submission" date="2019-05" db="EMBL/GenBank/DDBJ databases">
        <title>Another draft genome of Portunus trituberculatus and its Hox gene families provides insights of decapod evolution.</title>
        <authorList>
            <person name="Jeong J.-H."/>
            <person name="Song I."/>
            <person name="Kim S."/>
            <person name="Choi T."/>
            <person name="Kim D."/>
            <person name="Ryu S."/>
            <person name="Kim W."/>
        </authorList>
    </citation>
    <scope>NUCLEOTIDE SEQUENCE [LARGE SCALE GENOMIC DNA]</scope>
    <source>
        <tissue evidence="1">Muscle</tissue>
    </source>
</reference>
<dbReference type="EMBL" id="VSRR010004390">
    <property type="protein sequence ID" value="MPC39529.1"/>
    <property type="molecule type" value="Genomic_DNA"/>
</dbReference>
<organism evidence="1 2">
    <name type="scientific">Portunus trituberculatus</name>
    <name type="common">Swimming crab</name>
    <name type="synonym">Neptunus trituberculatus</name>
    <dbReference type="NCBI Taxonomy" id="210409"/>
    <lineage>
        <taxon>Eukaryota</taxon>
        <taxon>Metazoa</taxon>
        <taxon>Ecdysozoa</taxon>
        <taxon>Arthropoda</taxon>
        <taxon>Crustacea</taxon>
        <taxon>Multicrustacea</taxon>
        <taxon>Malacostraca</taxon>
        <taxon>Eumalacostraca</taxon>
        <taxon>Eucarida</taxon>
        <taxon>Decapoda</taxon>
        <taxon>Pleocyemata</taxon>
        <taxon>Brachyura</taxon>
        <taxon>Eubrachyura</taxon>
        <taxon>Portunoidea</taxon>
        <taxon>Portunidae</taxon>
        <taxon>Portuninae</taxon>
        <taxon>Portunus</taxon>
    </lineage>
</organism>
<gene>
    <name evidence="1" type="ORF">E2C01_033067</name>
</gene>
<dbReference type="Proteomes" id="UP000324222">
    <property type="component" value="Unassembled WGS sequence"/>
</dbReference>
<name>A0A5B7F2S1_PORTR</name>
<sequence length="69" mass="7650">MVISTKGRSREARVLTGASLGRLDLSGSPSHGIFTPRAPLLSLQSMAVLEYREDQQHQEPKVYFSLTSF</sequence>
<evidence type="ECO:0000313" key="2">
    <source>
        <dbReference type="Proteomes" id="UP000324222"/>
    </source>
</evidence>
<protein>
    <submittedName>
        <fullName evidence="1">Uncharacterized protein</fullName>
    </submittedName>
</protein>